<evidence type="ECO:0008006" key="3">
    <source>
        <dbReference type="Google" id="ProtNLM"/>
    </source>
</evidence>
<organism evidence="1 2">
    <name type="scientific">Winogradskya humida</name>
    <dbReference type="NCBI Taxonomy" id="113566"/>
    <lineage>
        <taxon>Bacteria</taxon>
        <taxon>Bacillati</taxon>
        <taxon>Actinomycetota</taxon>
        <taxon>Actinomycetes</taxon>
        <taxon>Micromonosporales</taxon>
        <taxon>Micromonosporaceae</taxon>
        <taxon>Winogradskya</taxon>
    </lineage>
</organism>
<keyword evidence="2" id="KW-1185">Reference proteome</keyword>
<gene>
    <name evidence="1" type="ORF">Ahu01nite_000110</name>
</gene>
<proteinExistence type="predicted"/>
<dbReference type="InterPro" id="IPR053860">
    <property type="entry name" value="DUF6932"/>
</dbReference>
<name>A0ABQ3ZEA3_9ACTN</name>
<reference evidence="1 2" key="1">
    <citation type="submission" date="2021-01" db="EMBL/GenBank/DDBJ databases">
        <title>Whole genome shotgun sequence of Actinoplanes humidus NBRC 14915.</title>
        <authorList>
            <person name="Komaki H."/>
            <person name="Tamura T."/>
        </authorList>
    </citation>
    <scope>NUCLEOTIDE SEQUENCE [LARGE SCALE GENOMIC DNA]</scope>
    <source>
        <strain evidence="1 2">NBRC 14915</strain>
    </source>
</reference>
<protein>
    <recommendedName>
        <fullName evidence="3">Nucleotidyltransferase-like protein</fullName>
    </recommendedName>
</protein>
<sequence length="150" mass="16868">MRTTGSTAREEIWGEWDSHRSAVGALAGEITRMWVAGSFVSRKAEPSDVDVTYLLRAEAFDRLDAETLAYLDDLTLRGWCVERGMRVDSYLVRLPENRPVSQMVTSLFTHADAASFRDVGLYDEVWQRVKPIAANGDPGSLRRGYVEVLL</sequence>
<dbReference type="Proteomes" id="UP000603200">
    <property type="component" value="Unassembled WGS sequence"/>
</dbReference>
<evidence type="ECO:0000313" key="1">
    <source>
        <dbReference type="EMBL" id="GIE16909.1"/>
    </source>
</evidence>
<dbReference type="Pfam" id="PF22014">
    <property type="entry name" value="DUF6932"/>
    <property type="match status" value="1"/>
</dbReference>
<accession>A0ABQ3ZEA3</accession>
<evidence type="ECO:0000313" key="2">
    <source>
        <dbReference type="Proteomes" id="UP000603200"/>
    </source>
</evidence>
<dbReference type="EMBL" id="BOMN01000001">
    <property type="protein sequence ID" value="GIE16909.1"/>
    <property type="molecule type" value="Genomic_DNA"/>
</dbReference>
<comment type="caution">
    <text evidence="1">The sequence shown here is derived from an EMBL/GenBank/DDBJ whole genome shotgun (WGS) entry which is preliminary data.</text>
</comment>